<dbReference type="Proteomes" id="UP000070260">
    <property type="component" value="Plasmid pJFP838A"/>
</dbReference>
<reference evidence="1 2" key="1">
    <citation type="journal article" date="2016" name="PLoS ONE">
        <title>Plasmid Characterization and Chromosome Analysis of Two netF+ Clostridium perfringens Isolates Associated with Foal and Canine Necrotizing Enteritis.</title>
        <authorList>
            <person name="Mehdizadeh Gohari I."/>
            <person name="Kropinski A.M."/>
            <person name="Weese S.J."/>
            <person name="Parreira V.R."/>
            <person name="Whitehead A.E."/>
            <person name="Boerlin P."/>
            <person name="Prescott J.F."/>
        </authorList>
    </citation>
    <scope>NUCLEOTIDE SEQUENCE [LARGE SCALE GENOMIC DNA]</scope>
    <source>
        <strain evidence="1 2">JP838</strain>
        <plasmid evidence="2">Plasmid pJFP838A</plasmid>
    </source>
</reference>
<gene>
    <name evidence="1" type="ORF">JFP838_pA0084</name>
</gene>
<dbReference type="RefSeq" id="WP_061429608.1">
    <property type="nucleotide sequence ID" value="NZ_CATNZX010000001.1"/>
</dbReference>
<accession>A0A140GR41</accession>
<geneLocation type="plasmid" evidence="1 2">
    <name>pJFP838A</name>
</geneLocation>
<keyword evidence="1" id="KW-0614">Plasmid</keyword>
<proteinExistence type="predicted"/>
<dbReference type="AlphaFoldDB" id="A0A140GR41"/>
<dbReference type="PATRIC" id="fig|1502.177.peg.3291"/>
<sequence length="131" mass="15171">MEIKYINKLEKEIHDRINVRAIIGVCESLELNSDSNEFGVFFDCSKENLDNVFEREAIYIDEGSIDVISSGFIIGETFRKNINSKNLIFINFEEFIKGFGNYTGDYSYLCSKDLNDNFLDNDAIILKKFHN</sequence>
<organism evidence="1 2">
    <name type="scientific">Clostridium perfringens</name>
    <dbReference type="NCBI Taxonomy" id="1502"/>
    <lineage>
        <taxon>Bacteria</taxon>
        <taxon>Bacillati</taxon>
        <taxon>Bacillota</taxon>
        <taxon>Clostridia</taxon>
        <taxon>Eubacteriales</taxon>
        <taxon>Clostridiaceae</taxon>
        <taxon>Clostridium</taxon>
    </lineage>
</organism>
<protein>
    <submittedName>
        <fullName evidence="1">Uncharacterized protein</fullName>
    </submittedName>
</protein>
<dbReference type="EMBL" id="CP013615">
    <property type="protein sequence ID" value="AMN31000.1"/>
    <property type="molecule type" value="Genomic_DNA"/>
</dbReference>
<name>A0A140GR41_CLOPF</name>
<evidence type="ECO:0000313" key="2">
    <source>
        <dbReference type="Proteomes" id="UP000070260"/>
    </source>
</evidence>
<evidence type="ECO:0000313" key="1">
    <source>
        <dbReference type="EMBL" id="AMN31000.1"/>
    </source>
</evidence>